<gene>
    <name evidence="2" type="ORF">SBF1_7500003</name>
</gene>
<protein>
    <submittedName>
        <fullName evidence="2">Uncharacterized protein</fullName>
    </submittedName>
</protein>
<dbReference type="Proteomes" id="UP000238916">
    <property type="component" value="Unassembled WGS sequence"/>
</dbReference>
<sequence>MLFPPDNKKERLIIPSQPSDDRQNSLGMYPVIAGVSKDFRFLFIFEHPHSASMAADGLELGFYDTKINKYIKSKNQQIIIRRSCK</sequence>
<name>A0A2U3LRH8_9FIRM</name>
<dbReference type="EMBL" id="OMOF01000724">
    <property type="protein sequence ID" value="SPF54436.1"/>
    <property type="molecule type" value="Genomic_DNA"/>
</dbReference>
<evidence type="ECO:0000313" key="2">
    <source>
        <dbReference type="EMBL" id="SPF54436.1"/>
    </source>
</evidence>
<dbReference type="AlphaFoldDB" id="A0A2U3LRH8"/>
<organism evidence="2 3">
    <name type="scientific">Candidatus Desulfosporosinus infrequens</name>
    <dbReference type="NCBI Taxonomy" id="2043169"/>
    <lineage>
        <taxon>Bacteria</taxon>
        <taxon>Bacillati</taxon>
        <taxon>Bacillota</taxon>
        <taxon>Clostridia</taxon>
        <taxon>Eubacteriales</taxon>
        <taxon>Desulfitobacteriaceae</taxon>
        <taxon>Desulfosporosinus</taxon>
    </lineage>
</organism>
<reference evidence="3" key="1">
    <citation type="submission" date="2018-02" db="EMBL/GenBank/DDBJ databases">
        <authorList>
            <person name="Hausmann B."/>
        </authorList>
    </citation>
    <scope>NUCLEOTIDE SEQUENCE [LARGE SCALE GENOMIC DNA]</scope>
    <source>
        <strain evidence="3">Peat soil MAG SbF1</strain>
    </source>
</reference>
<feature type="compositionally biased region" description="Basic and acidic residues" evidence="1">
    <location>
        <begin position="1"/>
        <end position="12"/>
    </location>
</feature>
<evidence type="ECO:0000313" key="3">
    <source>
        <dbReference type="Proteomes" id="UP000238916"/>
    </source>
</evidence>
<accession>A0A2U3LRH8</accession>
<feature type="region of interest" description="Disordered" evidence="1">
    <location>
        <begin position="1"/>
        <end position="23"/>
    </location>
</feature>
<evidence type="ECO:0000256" key="1">
    <source>
        <dbReference type="SAM" id="MobiDB-lite"/>
    </source>
</evidence>
<proteinExistence type="predicted"/>